<dbReference type="AlphaFoldDB" id="A0AA86VEV0"/>
<feature type="domain" description="EDS1 EP" evidence="9">
    <location>
        <begin position="345"/>
        <end position="460"/>
    </location>
</feature>
<evidence type="ECO:0000259" key="8">
    <source>
        <dbReference type="Pfam" id="PF01764"/>
    </source>
</evidence>
<dbReference type="InterPro" id="IPR041266">
    <property type="entry name" value="EDS1_EP"/>
</dbReference>
<feature type="domain" description="Fungal lipase-type" evidence="8">
    <location>
        <begin position="99"/>
        <end position="205"/>
    </location>
</feature>
<keyword evidence="11" id="KW-1185">Reference proteome</keyword>
<dbReference type="GO" id="GO:0006952">
    <property type="term" value="P:defense response"/>
    <property type="evidence" value="ECO:0007669"/>
    <property type="project" value="UniProtKB-KW"/>
</dbReference>
<sequence length="718" mass="82275">MPPSELFSSGMELAFFVTSSGLLRRSWNAISHCHEDIGSNKGERLSWTVSKDPDSDFTIIAFESTLDFSNLLQELVPSYALTEKNFHLFEFLRTKKNPEFFVNITAISLFYVNYEKLDQLKSEVFSLTPLIVTGHGLGGSIASLFTISLLDSIWLGKNRPLCITFGSPLLGDKKLQEVMSSCSTWSSCFLHVVSLKDPSVTALPPHTDAYMPFGTFLLCSDINSTCFENPESVLALLVAGSVHDQNQGSQSIDYGNIAESLYHRAIYMDFTLRTQDLTHSNSLRACICLQLWSALGYMQQQQHQNVDINALITKLEILEHKFYYQKRVKFIPSKKLNVMKLDMVKLEWYKKYCNSIGIGYYDSYKNGMSTSDQDAIRSHLNLTNYWRGTVEEAKLKPQKRNAAFRKSWLYAGTSYRKMVEPLAIAEYYSNGGKDYVTKNRPEHFALLEEWLRNELTKDAANEEGIGNWEDWSFYLDWRVTVDKCLVSSNGLKVDEEEEDNSMLRSDCENDEAISSTNGFGFQSRVNQLLRSSEGSKYAEENEKSLNSRSKKNDTNNSYYKAHVDELLLSCQGSNKEENVNKFELHVDEAVLSRQGSIAVRELEEFFFRAKKKNVEIILTFDSCFWAHVEEALISCKELEVLKEKEETLQKLVEFEEYVYGLLKNYAVSPEIFLARSSYMRWWNEYKAIKGASYSSPLANFMNDTRKLALYTSGNYDFP</sequence>
<dbReference type="InterPro" id="IPR029058">
    <property type="entry name" value="AB_hydrolase_fold"/>
</dbReference>
<evidence type="ECO:0000256" key="3">
    <source>
        <dbReference type="ARBA" id="ARBA00022490"/>
    </source>
</evidence>
<evidence type="ECO:0000256" key="2">
    <source>
        <dbReference type="ARBA" id="ARBA00004496"/>
    </source>
</evidence>
<evidence type="ECO:0000256" key="7">
    <source>
        <dbReference type="SAM" id="MobiDB-lite"/>
    </source>
</evidence>
<organism evidence="10 11">
    <name type="scientific">Sphenostylis stenocarpa</name>
    <dbReference type="NCBI Taxonomy" id="92480"/>
    <lineage>
        <taxon>Eukaryota</taxon>
        <taxon>Viridiplantae</taxon>
        <taxon>Streptophyta</taxon>
        <taxon>Embryophyta</taxon>
        <taxon>Tracheophyta</taxon>
        <taxon>Spermatophyta</taxon>
        <taxon>Magnoliopsida</taxon>
        <taxon>eudicotyledons</taxon>
        <taxon>Gunneridae</taxon>
        <taxon>Pentapetalae</taxon>
        <taxon>rosids</taxon>
        <taxon>fabids</taxon>
        <taxon>Fabales</taxon>
        <taxon>Fabaceae</taxon>
        <taxon>Papilionoideae</taxon>
        <taxon>50 kb inversion clade</taxon>
        <taxon>NPAAA clade</taxon>
        <taxon>indigoferoid/millettioid clade</taxon>
        <taxon>Phaseoleae</taxon>
        <taxon>Sphenostylis</taxon>
    </lineage>
</organism>
<feature type="compositionally biased region" description="Basic and acidic residues" evidence="7">
    <location>
        <begin position="536"/>
        <end position="553"/>
    </location>
</feature>
<dbReference type="SUPFAM" id="SSF53474">
    <property type="entry name" value="alpha/beta-Hydrolases"/>
    <property type="match status" value="1"/>
</dbReference>
<evidence type="ECO:0008006" key="12">
    <source>
        <dbReference type="Google" id="ProtNLM"/>
    </source>
</evidence>
<keyword evidence="4" id="KW-0378">Hydrolase</keyword>
<dbReference type="Gene3D" id="3.40.50.1820">
    <property type="entry name" value="alpha/beta hydrolase"/>
    <property type="match status" value="1"/>
</dbReference>
<dbReference type="GO" id="GO:0005737">
    <property type="term" value="C:cytoplasm"/>
    <property type="evidence" value="ECO:0007669"/>
    <property type="project" value="UniProtKB-SubCell"/>
</dbReference>
<dbReference type="Pfam" id="PF18117">
    <property type="entry name" value="EDS1_EP"/>
    <property type="match status" value="2"/>
</dbReference>
<dbReference type="Gramene" id="rna-AYBTSS11_LOCUS12338">
    <property type="protein sequence ID" value="CAJ1946830.1"/>
    <property type="gene ID" value="gene-AYBTSS11_LOCUS12338"/>
</dbReference>
<evidence type="ECO:0000313" key="10">
    <source>
        <dbReference type="EMBL" id="CAJ1946830.1"/>
    </source>
</evidence>
<evidence type="ECO:0000256" key="4">
    <source>
        <dbReference type="ARBA" id="ARBA00022801"/>
    </source>
</evidence>
<protein>
    <recommendedName>
        <fullName evidence="12">Senescence-associated carboxylesterase 101</fullName>
    </recommendedName>
</protein>
<keyword evidence="5" id="KW-0611">Plant defense</keyword>
<feature type="domain" description="EDS1 EP" evidence="9">
    <location>
        <begin position="609"/>
        <end position="700"/>
    </location>
</feature>
<dbReference type="GO" id="GO:0006629">
    <property type="term" value="P:lipid metabolic process"/>
    <property type="evidence" value="ECO:0007669"/>
    <property type="project" value="InterPro"/>
</dbReference>
<dbReference type="InterPro" id="IPR002921">
    <property type="entry name" value="Fungal_lipase-type"/>
</dbReference>
<dbReference type="EMBL" id="OY731401">
    <property type="protein sequence ID" value="CAJ1946830.1"/>
    <property type="molecule type" value="Genomic_DNA"/>
</dbReference>
<name>A0AA86VEV0_9FABA</name>
<dbReference type="GO" id="GO:0005634">
    <property type="term" value="C:nucleus"/>
    <property type="evidence" value="ECO:0007669"/>
    <property type="project" value="UniProtKB-SubCell"/>
</dbReference>
<keyword evidence="6" id="KW-0539">Nucleus</keyword>
<reference evidence="10" key="1">
    <citation type="submission" date="2023-10" db="EMBL/GenBank/DDBJ databases">
        <authorList>
            <person name="Domelevo Entfellner J.-B."/>
        </authorList>
    </citation>
    <scope>NUCLEOTIDE SEQUENCE</scope>
</reference>
<evidence type="ECO:0000259" key="9">
    <source>
        <dbReference type="Pfam" id="PF18117"/>
    </source>
</evidence>
<gene>
    <name evidence="10" type="ORF">AYBTSS11_LOCUS12338</name>
</gene>
<evidence type="ECO:0000256" key="1">
    <source>
        <dbReference type="ARBA" id="ARBA00004123"/>
    </source>
</evidence>
<dbReference type="GO" id="GO:0052689">
    <property type="term" value="F:carboxylic ester hydrolase activity"/>
    <property type="evidence" value="ECO:0007669"/>
    <property type="project" value="InterPro"/>
</dbReference>
<dbReference type="PANTHER" id="PTHR46898">
    <property type="entry name" value="SENESCENCE-ASSOCIATED CARBOXYLESTERASE 101"/>
    <property type="match status" value="1"/>
</dbReference>
<accession>A0AA86VEV0</accession>
<dbReference type="PANTHER" id="PTHR46898:SF3">
    <property type="entry name" value="FUNGAL LIPASE-LIKE DOMAIN-CONTAINING PROTEIN"/>
    <property type="match status" value="1"/>
</dbReference>
<dbReference type="Pfam" id="PF01764">
    <property type="entry name" value="Lipase_3"/>
    <property type="match status" value="1"/>
</dbReference>
<evidence type="ECO:0000313" key="11">
    <source>
        <dbReference type="Proteomes" id="UP001189624"/>
    </source>
</evidence>
<dbReference type="Proteomes" id="UP001189624">
    <property type="component" value="Chromosome 4"/>
</dbReference>
<proteinExistence type="predicted"/>
<evidence type="ECO:0000256" key="5">
    <source>
        <dbReference type="ARBA" id="ARBA00022821"/>
    </source>
</evidence>
<evidence type="ECO:0000256" key="6">
    <source>
        <dbReference type="ARBA" id="ARBA00023242"/>
    </source>
</evidence>
<comment type="subcellular location">
    <subcellularLocation>
        <location evidence="2">Cytoplasm</location>
    </subcellularLocation>
    <subcellularLocation>
        <location evidence="1">Nucleus</location>
    </subcellularLocation>
</comment>
<dbReference type="InterPro" id="IPR044603">
    <property type="entry name" value="SAG101-like"/>
</dbReference>
<feature type="region of interest" description="Disordered" evidence="7">
    <location>
        <begin position="536"/>
        <end position="555"/>
    </location>
</feature>
<keyword evidence="3" id="KW-0963">Cytoplasm</keyword>